<feature type="compositionally biased region" description="Basic and acidic residues" evidence="1">
    <location>
        <begin position="325"/>
        <end position="341"/>
    </location>
</feature>
<feature type="compositionally biased region" description="Basic and acidic residues" evidence="1">
    <location>
        <begin position="538"/>
        <end position="552"/>
    </location>
</feature>
<evidence type="ECO:0000313" key="4">
    <source>
        <dbReference type="Proteomes" id="UP000265618"/>
    </source>
</evidence>
<comment type="caution">
    <text evidence="3">The sequence shown here is derived from an EMBL/GenBank/DDBJ whole genome shotgun (WGS) entry which is preliminary data.</text>
</comment>
<feature type="compositionally biased region" description="Basic and acidic residues" evidence="1">
    <location>
        <begin position="378"/>
        <end position="406"/>
    </location>
</feature>
<feature type="compositionally biased region" description="Basic and acidic residues" evidence="1">
    <location>
        <begin position="236"/>
        <end position="254"/>
    </location>
</feature>
<organism evidence="3 4">
    <name type="scientific">Kipferlia bialata</name>
    <dbReference type="NCBI Taxonomy" id="797122"/>
    <lineage>
        <taxon>Eukaryota</taxon>
        <taxon>Metamonada</taxon>
        <taxon>Carpediemonas-like organisms</taxon>
        <taxon>Kipferlia</taxon>
    </lineage>
</organism>
<keyword evidence="4" id="KW-1185">Reference proteome</keyword>
<feature type="region of interest" description="Disordered" evidence="1">
    <location>
        <begin position="157"/>
        <end position="184"/>
    </location>
</feature>
<evidence type="ECO:0000256" key="2">
    <source>
        <dbReference type="SAM" id="Phobius"/>
    </source>
</evidence>
<keyword evidence="2" id="KW-0812">Transmembrane</keyword>
<feature type="compositionally biased region" description="Low complexity" evidence="1">
    <location>
        <begin position="645"/>
        <end position="655"/>
    </location>
</feature>
<feature type="compositionally biased region" description="Low complexity" evidence="1">
    <location>
        <begin position="670"/>
        <end position="685"/>
    </location>
</feature>
<feature type="compositionally biased region" description="Low complexity" evidence="1">
    <location>
        <begin position="407"/>
        <end position="424"/>
    </location>
</feature>
<feature type="region of interest" description="Disordered" evidence="1">
    <location>
        <begin position="516"/>
        <end position="552"/>
    </location>
</feature>
<sequence>MLSSALFAIEAALRFFMMYVSLSLQHEYWQAPRSTHMYYGPYMIAALGCAVLSVCFLFVAVLGGITQFYPVMDIEHTLQHKRDRWFNNHGINELDLNAPVVLNAVEGQRPVPGDEERQERLVESIRIQNQSDRHVPKGTAALHLGVAVASIPRVVNTYSSSESSSDISRGEGEERERGREGERVVDVEGVGVVVEEPSLGETRHVRGVSRGMGGSLHSSIANIVEEEEEEEEGERETEREDPNVEAEGREHVARDTAAPPILRSRSPSPRRSRSPPPIDREARRARILALQESLHFDDDMNERLGPVLAATLRRRVELRVAEVDREMERGGRERERERGEDSSSSSRSHSPLPRSRSPSPVYGGDGIPSRGARFLAMVREREAEEERERAREAEEEVDRVCDREDNPSPSASATPSLRSRSPSPVRERDADVAVLRRRADLMQSRSPSPVRRSRSHTPSLRSRSPSPLPTTDLLVQRLNDLSGILQRAIDDAGGDEPHVDRDRLDVLETALRDMADGMQSRSPSPLRSRSHSPPHGNRGGDMERERERERETGHVVAVAVEDVRRVRMSEVYTLLEEEVRAAVQGCDQTKDVTTAHLMAAMDASTTDERVRELQRLGEARGVVYRVTDYTPPREGNAGREREESTSTQEEGTVTETEAEAEMQLFGGGSTSDSDYTGTDSDSSSF</sequence>
<dbReference type="Proteomes" id="UP000265618">
    <property type="component" value="Unassembled WGS sequence"/>
</dbReference>
<feature type="region of interest" description="Disordered" evidence="1">
    <location>
        <begin position="325"/>
        <end position="471"/>
    </location>
</feature>
<proteinExistence type="predicted"/>
<name>A0A9K3GLM5_9EUKA</name>
<feature type="compositionally biased region" description="Low complexity" evidence="1">
    <location>
        <begin position="342"/>
        <end position="360"/>
    </location>
</feature>
<dbReference type="AlphaFoldDB" id="A0A9K3GLM5"/>
<feature type="region of interest" description="Disordered" evidence="1">
    <location>
        <begin position="204"/>
        <end position="281"/>
    </location>
</feature>
<feature type="transmembrane region" description="Helical" evidence="2">
    <location>
        <begin position="6"/>
        <end position="24"/>
    </location>
</feature>
<reference evidence="3 4" key="1">
    <citation type="journal article" date="2018" name="PLoS ONE">
        <title>The draft genome of Kipferlia bialata reveals reductive genome evolution in fornicate parasites.</title>
        <authorList>
            <person name="Tanifuji G."/>
            <person name="Takabayashi S."/>
            <person name="Kume K."/>
            <person name="Takagi M."/>
            <person name="Nakayama T."/>
            <person name="Kamikawa R."/>
            <person name="Inagaki Y."/>
            <person name="Hashimoto T."/>
        </authorList>
    </citation>
    <scope>NUCLEOTIDE SEQUENCE [LARGE SCALE GENOMIC DNA]</scope>
    <source>
        <strain evidence="3">NY0173</strain>
    </source>
</reference>
<protein>
    <submittedName>
        <fullName evidence="3">Uncharacterized protein</fullName>
    </submittedName>
</protein>
<evidence type="ECO:0000313" key="3">
    <source>
        <dbReference type="EMBL" id="GIQ86891.1"/>
    </source>
</evidence>
<keyword evidence="2" id="KW-0472">Membrane</keyword>
<feature type="region of interest" description="Disordered" evidence="1">
    <location>
        <begin position="628"/>
        <end position="685"/>
    </location>
</feature>
<feature type="compositionally biased region" description="Low complexity" evidence="1">
    <location>
        <begin position="520"/>
        <end position="535"/>
    </location>
</feature>
<feature type="compositionally biased region" description="Basic and acidic residues" evidence="1">
    <location>
        <begin position="168"/>
        <end position="184"/>
    </location>
</feature>
<feature type="compositionally biased region" description="Acidic residues" evidence="1">
    <location>
        <begin position="224"/>
        <end position="235"/>
    </location>
</feature>
<dbReference type="EMBL" id="BDIP01002829">
    <property type="protein sequence ID" value="GIQ86891.1"/>
    <property type="molecule type" value="Genomic_DNA"/>
</dbReference>
<evidence type="ECO:0000256" key="1">
    <source>
        <dbReference type="SAM" id="MobiDB-lite"/>
    </source>
</evidence>
<feature type="transmembrane region" description="Helical" evidence="2">
    <location>
        <begin position="44"/>
        <end position="69"/>
    </location>
</feature>
<gene>
    <name evidence="3" type="ORF">KIPB_008822</name>
</gene>
<keyword evidence="2" id="KW-1133">Transmembrane helix</keyword>
<accession>A0A9K3GLM5</accession>
<feature type="compositionally biased region" description="Low complexity" evidence="1">
    <location>
        <begin position="444"/>
        <end position="471"/>
    </location>
</feature>